<accession>A0A023AX82</accession>
<keyword evidence="2" id="KW-1185">Reference proteome</keyword>
<name>A0A023AX82_GRENI</name>
<dbReference type="EMBL" id="AFNH02001330">
    <property type="protein sequence ID" value="EZG43319.1"/>
    <property type="molecule type" value="Genomic_DNA"/>
</dbReference>
<reference evidence="1" key="1">
    <citation type="submission" date="2013-12" db="EMBL/GenBank/DDBJ databases">
        <authorList>
            <person name="Omoto C.K."/>
            <person name="Sibley D."/>
            <person name="Venepally P."/>
            <person name="Hadjithomas M."/>
            <person name="Karamycheva S."/>
            <person name="Brunk B."/>
            <person name="Roos D."/>
            <person name="Caler E."/>
            <person name="Lorenzi H."/>
        </authorList>
    </citation>
    <scope>NUCLEOTIDE SEQUENCE</scope>
</reference>
<organism evidence="1 2">
    <name type="scientific">Gregarina niphandrodes</name>
    <name type="common">Septate eugregarine</name>
    <dbReference type="NCBI Taxonomy" id="110365"/>
    <lineage>
        <taxon>Eukaryota</taxon>
        <taxon>Sar</taxon>
        <taxon>Alveolata</taxon>
        <taxon>Apicomplexa</taxon>
        <taxon>Conoidasida</taxon>
        <taxon>Gregarinasina</taxon>
        <taxon>Eugregarinorida</taxon>
        <taxon>Gregarinidae</taxon>
        <taxon>Gregarina</taxon>
    </lineage>
</organism>
<protein>
    <submittedName>
        <fullName evidence="1">Uncharacterized protein</fullName>
    </submittedName>
</protein>
<dbReference type="RefSeq" id="XP_011133417.1">
    <property type="nucleotide sequence ID" value="XM_011135115.1"/>
</dbReference>
<gene>
    <name evidence="1" type="ORF">GNI_176760</name>
</gene>
<evidence type="ECO:0000313" key="1">
    <source>
        <dbReference type="EMBL" id="EZG43319.1"/>
    </source>
</evidence>
<dbReference type="VEuPathDB" id="CryptoDB:GNI_176760"/>
<proteinExistence type="predicted"/>
<dbReference type="GeneID" id="22915987"/>
<sequence length="247" mass="27025">MKGLRASALVETRALLASAVLTFEVDGKPVDMVKALGSLNKWDDLSAAIQSGCKLLSHVPDVVIGLPGVEHVDLSTEKLDALHKELQTNKQLFTRTIVAVSHCLFAIAKVIRVHPKTCGVPKGLQDAILAWVARFQQRAQDVEPSGSGSRYCPYAPTSATRIQDLKFFLISVYRFFGTDAARLNHVTVPTLQPCNPEAVMPGTWEETKTCLDLQTLCPGQEGWVRAEAVSWDVYKEKMGNLALDPPS</sequence>
<comment type="caution">
    <text evidence="1">The sequence shown here is derived from an EMBL/GenBank/DDBJ whole genome shotgun (WGS) entry which is preliminary data.</text>
</comment>
<evidence type="ECO:0000313" key="2">
    <source>
        <dbReference type="Proteomes" id="UP000019763"/>
    </source>
</evidence>
<dbReference type="AlphaFoldDB" id="A0A023AX82"/>
<dbReference type="Proteomes" id="UP000019763">
    <property type="component" value="Unassembled WGS sequence"/>
</dbReference>